<dbReference type="RefSeq" id="XP_070890806.1">
    <property type="nucleotide sequence ID" value="XM_071035590.1"/>
</dbReference>
<gene>
    <name evidence="5" type="ORF">BJX67DRAFT_88780</name>
</gene>
<evidence type="ECO:0000256" key="3">
    <source>
        <dbReference type="SAM" id="SignalP"/>
    </source>
</evidence>
<dbReference type="InterPro" id="IPR000073">
    <property type="entry name" value="AB_hydrolase_1"/>
</dbReference>
<feature type="domain" description="AB hydrolase-1" evidence="4">
    <location>
        <begin position="76"/>
        <end position="227"/>
    </location>
</feature>
<comment type="similarity">
    <text evidence="1">Belongs to the peptidase S33 family.</text>
</comment>
<dbReference type="PANTHER" id="PTHR43248">
    <property type="entry name" value="2-SUCCINYL-6-HYDROXY-2,4-CYCLOHEXADIENE-1-CARBOXYLATE SYNTHASE"/>
    <property type="match status" value="1"/>
</dbReference>
<dbReference type="Proteomes" id="UP001610432">
    <property type="component" value="Unassembled WGS sequence"/>
</dbReference>
<evidence type="ECO:0000256" key="1">
    <source>
        <dbReference type="ARBA" id="ARBA00010088"/>
    </source>
</evidence>
<dbReference type="Pfam" id="PF00561">
    <property type="entry name" value="Abhydrolase_1"/>
    <property type="match status" value="1"/>
</dbReference>
<evidence type="ECO:0000259" key="4">
    <source>
        <dbReference type="Pfam" id="PF00561"/>
    </source>
</evidence>
<feature type="chain" id="PRO_5046577948" description="AB hydrolase-1 domain-containing protein" evidence="3">
    <location>
        <begin position="20"/>
        <end position="238"/>
    </location>
</feature>
<proteinExistence type="inferred from homology"/>
<dbReference type="GeneID" id="98150662"/>
<keyword evidence="3" id="KW-0732">Signal</keyword>
<dbReference type="SUPFAM" id="SSF53474">
    <property type="entry name" value="alpha/beta-Hydrolases"/>
    <property type="match status" value="1"/>
</dbReference>
<reference evidence="5 6" key="1">
    <citation type="submission" date="2024-07" db="EMBL/GenBank/DDBJ databases">
        <title>Section-level genome sequencing and comparative genomics of Aspergillus sections Usti and Cavernicolus.</title>
        <authorList>
            <consortium name="Lawrence Berkeley National Laboratory"/>
            <person name="Nybo J.L."/>
            <person name="Vesth T.C."/>
            <person name="Theobald S."/>
            <person name="Frisvad J.C."/>
            <person name="Larsen T.O."/>
            <person name="Kjaerboelling I."/>
            <person name="Rothschild-Mancinelli K."/>
            <person name="Lyhne E.K."/>
            <person name="Kogle M.E."/>
            <person name="Barry K."/>
            <person name="Clum A."/>
            <person name="Na H."/>
            <person name="Ledsgaard L."/>
            <person name="Lin J."/>
            <person name="Lipzen A."/>
            <person name="Kuo A."/>
            <person name="Riley R."/>
            <person name="Mondo S."/>
            <person name="Labutti K."/>
            <person name="Haridas S."/>
            <person name="Pangalinan J."/>
            <person name="Salamov A.A."/>
            <person name="Simmons B.A."/>
            <person name="Magnuson J.K."/>
            <person name="Chen J."/>
            <person name="Drula E."/>
            <person name="Henrissat B."/>
            <person name="Wiebenga A."/>
            <person name="Lubbers R.J."/>
            <person name="Gomes A.C."/>
            <person name="Macurrencykelacurrency M.R."/>
            <person name="Stajich J."/>
            <person name="Grigoriev I.V."/>
            <person name="Mortensen U.H."/>
            <person name="De Vries R.P."/>
            <person name="Baker S.E."/>
            <person name="Andersen M.R."/>
        </authorList>
    </citation>
    <scope>NUCLEOTIDE SEQUENCE [LARGE SCALE GENOMIC DNA]</scope>
    <source>
        <strain evidence="5 6">CBS 449.75</strain>
    </source>
</reference>
<dbReference type="PANTHER" id="PTHR43248:SF25">
    <property type="entry name" value="AB HYDROLASE-1 DOMAIN-CONTAINING PROTEIN-RELATED"/>
    <property type="match status" value="1"/>
</dbReference>
<organism evidence="5 6">
    <name type="scientific">Aspergillus lucknowensis</name>
    <dbReference type="NCBI Taxonomy" id="176173"/>
    <lineage>
        <taxon>Eukaryota</taxon>
        <taxon>Fungi</taxon>
        <taxon>Dikarya</taxon>
        <taxon>Ascomycota</taxon>
        <taxon>Pezizomycotina</taxon>
        <taxon>Eurotiomycetes</taxon>
        <taxon>Eurotiomycetidae</taxon>
        <taxon>Eurotiales</taxon>
        <taxon>Aspergillaceae</taxon>
        <taxon>Aspergillus</taxon>
        <taxon>Aspergillus subgen. Nidulantes</taxon>
    </lineage>
</organism>
<evidence type="ECO:0000313" key="6">
    <source>
        <dbReference type="Proteomes" id="UP001610432"/>
    </source>
</evidence>
<dbReference type="InterPro" id="IPR029058">
    <property type="entry name" value="AB_hydrolase_fold"/>
</dbReference>
<evidence type="ECO:0000256" key="2">
    <source>
        <dbReference type="ARBA" id="ARBA00022801"/>
    </source>
</evidence>
<feature type="signal peptide" evidence="3">
    <location>
        <begin position="1"/>
        <end position="19"/>
    </location>
</feature>
<keyword evidence="6" id="KW-1185">Reference proteome</keyword>
<evidence type="ECO:0000313" key="5">
    <source>
        <dbReference type="EMBL" id="KAL2871827.1"/>
    </source>
</evidence>
<keyword evidence="2" id="KW-0378">Hydrolase</keyword>
<protein>
    <recommendedName>
        <fullName evidence="4">AB hydrolase-1 domain-containing protein</fullName>
    </recommendedName>
</protein>
<dbReference type="Gene3D" id="3.40.50.1820">
    <property type="entry name" value="alpha/beta hydrolase"/>
    <property type="match status" value="1"/>
</dbReference>
<dbReference type="EMBL" id="JBFXLQ010000002">
    <property type="protein sequence ID" value="KAL2871827.1"/>
    <property type="molecule type" value="Genomic_DNA"/>
</dbReference>
<name>A0ABR4M5F8_9EURO</name>
<accession>A0ABR4M5F8</accession>
<dbReference type="InterPro" id="IPR051601">
    <property type="entry name" value="Serine_prot/Carboxylest_S33"/>
</dbReference>
<sequence length="238" mass="25600">MVSFRSLLPALALLATAECTINWTHCDPAEFNSSTVPVPFQCGTLDVPFDYTSRNTSEKLTLKLIKAPAPLQSKGTILFNTGGPGNPNRDGFATLAPTLIPLTAGQYDLVTFDSRGTVDTIPLKCHTDPVQKYRMFFGQKPSNFSDTTAGELWARGGADAEACAANAGEAGAVLTTAFVARDLIQVVDALDEDGLLRYWGFSYGTTLGATVAAMFPERVDKIILDAVQNVHEYYHAQG</sequence>
<comment type="caution">
    <text evidence="5">The sequence shown here is derived from an EMBL/GenBank/DDBJ whole genome shotgun (WGS) entry which is preliminary data.</text>
</comment>